<dbReference type="Proteomes" id="UP001160130">
    <property type="component" value="Unassembled WGS sequence"/>
</dbReference>
<gene>
    <name evidence="2" type="ORF">M2272_001905</name>
</gene>
<dbReference type="EMBL" id="JARXVE010000002">
    <property type="protein sequence ID" value="MDH6195276.1"/>
    <property type="molecule type" value="Genomic_DNA"/>
</dbReference>
<name>A0ABT6KX50_9MYCO</name>
<feature type="compositionally biased region" description="Polar residues" evidence="1">
    <location>
        <begin position="36"/>
        <end position="47"/>
    </location>
</feature>
<evidence type="ECO:0000313" key="2">
    <source>
        <dbReference type="EMBL" id="MDH6195276.1"/>
    </source>
</evidence>
<sequence>HAASVRPEPESNSPNKNPGTNPAEFESEKFDHKQKTPTNWHQKQPHP</sequence>
<accession>A0ABT6KX50</accession>
<evidence type="ECO:0000256" key="1">
    <source>
        <dbReference type="SAM" id="MobiDB-lite"/>
    </source>
</evidence>
<evidence type="ECO:0008006" key="4">
    <source>
        <dbReference type="Google" id="ProtNLM"/>
    </source>
</evidence>
<feature type="region of interest" description="Disordered" evidence="1">
    <location>
        <begin position="1"/>
        <end position="47"/>
    </location>
</feature>
<reference evidence="2 3" key="1">
    <citation type="submission" date="2023-04" db="EMBL/GenBank/DDBJ databases">
        <title>Forest soil microbial communities from Buena Vista Peninsula, Colon Province, Panama.</title>
        <authorList>
            <person name="Bouskill N."/>
        </authorList>
    </citation>
    <scope>NUCLEOTIDE SEQUENCE [LARGE SCALE GENOMIC DNA]</scope>
    <source>
        <strain evidence="2 3">AC80</strain>
    </source>
</reference>
<feature type="non-terminal residue" evidence="2">
    <location>
        <position position="1"/>
    </location>
</feature>
<keyword evidence="3" id="KW-1185">Reference proteome</keyword>
<comment type="caution">
    <text evidence="2">The sequence shown here is derived from an EMBL/GenBank/DDBJ whole genome shotgun (WGS) entry which is preliminary data.</text>
</comment>
<protein>
    <recommendedName>
        <fullName evidence="4">HNH endonuclease</fullName>
    </recommendedName>
</protein>
<organism evidence="2 3">
    <name type="scientific">Mycolicibacterium frederiksbergense</name>
    <dbReference type="NCBI Taxonomy" id="117567"/>
    <lineage>
        <taxon>Bacteria</taxon>
        <taxon>Bacillati</taxon>
        <taxon>Actinomycetota</taxon>
        <taxon>Actinomycetes</taxon>
        <taxon>Mycobacteriales</taxon>
        <taxon>Mycobacteriaceae</taxon>
        <taxon>Mycolicibacterium</taxon>
    </lineage>
</organism>
<proteinExistence type="predicted"/>
<evidence type="ECO:0000313" key="3">
    <source>
        <dbReference type="Proteomes" id="UP001160130"/>
    </source>
</evidence>